<dbReference type="AlphaFoldDB" id="A0A5C6VYS3"/>
<dbReference type="InterPro" id="IPR011008">
    <property type="entry name" value="Dimeric_a/b-barrel"/>
</dbReference>
<accession>A0A5C6VYS3</accession>
<reference evidence="2 3" key="1">
    <citation type="journal article" date="2005" name="Int. J. Syst. Evol. Microbiol.">
        <title>Bacillus litoralis sp. nov., isolated from a tidal flat of the Yellow Sea in Korea.</title>
        <authorList>
            <person name="Yoon J.H."/>
            <person name="Oh T.K."/>
        </authorList>
    </citation>
    <scope>NUCLEOTIDE SEQUENCE [LARGE SCALE GENOMIC DNA]</scope>
    <source>
        <strain evidence="2 3">SW-211</strain>
    </source>
</reference>
<dbReference type="OrthoDB" id="9808130at2"/>
<dbReference type="Proteomes" id="UP000321363">
    <property type="component" value="Unassembled WGS sequence"/>
</dbReference>
<dbReference type="PROSITE" id="PS51502">
    <property type="entry name" value="S_R_A_B_BARREL"/>
    <property type="match status" value="1"/>
</dbReference>
<dbReference type="SMART" id="SM00886">
    <property type="entry name" value="Dabb"/>
    <property type="match status" value="1"/>
</dbReference>
<name>A0A5C6VYS3_9BACI</name>
<protein>
    <submittedName>
        <fullName evidence="2">Dabb family protein</fullName>
    </submittedName>
</protein>
<evidence type="ECO:0000259" key="1">
    <source>
        <dbReference type="PROSITE" id="PS51502"/>
    </source>
</evidence>
<feature type="domain" description="Stress-response A/B barrel" evidence="1">
    <location>
        <begin position="6"/>
        <end position="98"/>
    </location>
</feature>
<proteinExistence type="predicted"/>
<keyword evidence="3" id="KW-1185">Reference proteome</keyword>
<dbReference type="EMBL" id="VOQF01000006">
    <property type="protein sequence ID" value="TXC90731.1"/>
    <property type="molecule type" value="Genomic_DNA"/>
</dbReference>
<dbReference type="Pfam" id="PF07876">
    <property type="entry name" value="Dabb"/>
    <property type="match status" value="1"/>
</dbReference>
<evidence type="ECO:0000313" key="3">
    <source>
        <dbReference type="Proteomes" id="UP000321363"/>
    </source>
</evidence>
<organism evidence="2 3">
    <name type="scientific">Metabacillus litoralis</name>
    <dbReference type="NCBI Taxonomy" id="152268"/>
    <lineage>
        <taxon>Bacteria</taxon>
        <taxon>Bacillati</taxon>
        <taxon>Bacillota</taxon>
        <taxon>Bacilli</taxon>
        <taxon>Bacillales</taxon>
        <taxon>Bacillaceae</taxon>
        <taxon>Metabacillus</taxon>
    </lineage>
</organism>
<gene>
    <name evidence="2" type="ORF">FS935_12535</name>
</gene>
<evidence type="ECO:0000313" key="2">
    <source>
        <dbReference type="EMBL" id="TXC90731.1"/>
    </source>
</evidence>
<dbReference type="InterPro" id="IPR013097">
    <property type="entry name" value="Dabb"/>
</dbReference>
<comment type="caution">
    <text evidence="2">The sequence shown here is derived from an EMBL/GenBank/DDBJ whole genome shotgun (WGS) entry which is preliminary data.</text>
</comment>
<dbReference type="RefSeq" id="WP_146948934.1">
    <property type="nucleotide sequence ID" value="NZ_VOQF01000006.1"/>
</dbReference>
<dbReference type="Gene3D" id="3.30.70.100">
    <property type="match status" value="1"/>
</dbReference>
<dbReference type="SUPFAM" id="SSF54909">
    <property type="entry name" value="Dimeric alpha+beta barrel"/>
    <property type="match status" value="1"/>
</dbReference>
<sequence length="101" mass="12060">MVKGRIRHMAVFTLKSQRNSVDTKKFLADGEKILSSIPIVENFEVLKQVSKKYDFDFGFSMEFENQEAYDTYNAHPDHQAFVEERWKKEVERFQEIDFEIC</sequence>